<dbReference type="Proteomes" id="UP001458946">
    <property type="component" value="Unassembled WGS sequence"/>
</dbReference>
<dbReference type="PANTHER" id="PTHR37807">
    <property type="entry name" value="OS07G0160300 PROTEIN"/>
    <property type="match status" value="1"/>
</dbReference>
<name>A0ABP9V9Y3_9DEIO</name>
<comment type="caution">
    <text evidence="1">The sequence shown here is derived from an EMBL/GenBank/DDBJ whole genome shotgun (WGS) entry which is preliminary data.</text>
</comment>
<accession>A0ABP9V9Y3</accession>
<protein>
    <recommendedName>
        <fullName evidence="3">ATP-binding protein</fullName>
    </recommendedName>
</protein>
<sequence length="184" mass="19965">MPPHLLVVSGLPAAGKTTLATALAEQLGWPLVSKDDYKMIVLDNFPAGPVAERSRQAGKISFEIMWQVARVILRAGGNVVLETHFDRVLGVPPILQLAHDYGAALSQIFCEAPLPELERRHAERVAAGTRLGIDLPDIHKTLPPTANREPLELGNVPLLRLDTTKPATIERAVSWVQGLSKLAP</sequence>
<evidence type="ECO:0000313" key="2">
    <source>
        <dbReference type="Proteomes" id="UP001458946"/>
    </source>
</evidence>
<organism evidence="1 2">
    <name type="scientific">Deinococcus xinjiangensis</name>
    <dbReference type="NCBI Taxonomy" id="457454"/>
    <lineage>
        <taxon>Bacteria</taxon>
        <taxon>Thermotogati</taxon>
        <taxon>Deinococcota</taxon>
        <taxon>Deinococci</taxon>
        <taxon>Deinococcales</taxon>
        <taxon>Deinococcaceae</taxon>
        <taxon>Deinococcus</taxon>
    </lineage>
</organism>
<dbReference type="Pfam" id="PF13671">
    <property type="entry name" value="AAA_33"/>
    <property type="match status" value="1"/>
</dbReference>
<evidence type="ECO:0008006" key="3">
    <source>
        <dbReference type="Google" id="ProtNLM"/>
    </source>
</evidence>
<evidence type="ECO:0000313" key="1">
    <source>
        <dbReference type="EMBL" id="GAA5502077.1"/>
    </source>
</evidence>
<dbReference type="EMBL" id="BAABRN010000017">
    <property type="protein sequence ID" value="GAA5502077.1"/>
    <property type="molecule type" value="Genomic_DNA"/>
</dbReference>
<dbReference type="SUPFAM" id="SSF52540">
    <property type="entry name" value="P-loop containing nucleoside triphosphate hydrolases"/>
    <property type="match status" value="1"/>
</dbReference>
<dbReference type="PANTHER" id="PTHR37807:SF3">
    <property type="entry name" value="OS07G0160300 PROTEIN"/>
    <property type="match status" value="1"/>
</dbReference>
<dbReference type="InterPro" id="IPR027417">
    <property type="entry name" value="P-loop_NTPase"/>
</dbReference>
<proteinExistence type="predicted"/>
<dbReference type="RefSeq" id="WP_353542047.1">
    <property type="nucleotide sequence ID" value="NZ_BAABRN010000017.1"/>
</dbReference>
<keyword evidence="2" id="KW-1185">Reference proteome</keyword>
<gene>
    <name evidence="1" type="ORF">Dxin01_01816</name>
</gene>
<dbReference type="Gene3D" id="3.40.50.300">
    <property type="entry name" value="P-loop containing nucleotide triphosphate hydrolases"/>
    <property type="match status" value="1"/>
</dbReference>
<reference evidence="1 2" key="1">
    <citation type="submission" date="2024-02" db="EMBL/GenBank/DDBJ databases">
        <title>Deinococcus xinjiangensis NBRC 107630.</title>
        <authorList>
            <person name="Ichikawa N."/>
            <person name="Katano-Makiyama Y."/>
            <person name="Hidaka K."/>
        </authorList>
    </citation>
    <scope>NUCLEOTIDE SEQUENCE [LARGE SCALE GENOMIC DNA]</scope>
    <source>
        <strain evidence="1 2">NBRC 107630</strain>
    </source>
</reference>